<organism evidence="1 2">
    <name type="scientific">Massilia agilis</name>
    <dbReference type="NCBI Taxonomy" id="1811226"/>
    <lineage>
        <taxon>Bacteria</taxon>
        <taxon>Pseudomonadati</taxon>
        <taxon>Pseudomonadota</taxon>
        <taxon>Betaproteobacteria</taxon>
        <taxon>Burkholderiales</taxon>
        <taxon>Oxalobacteraceae</taxon>
        <taxon>Telluria group</taxon>
        <taxon>Massilia</taxon>
    </lineage>
</organism>
<comment type="caution">
    <text evidence="1">The sequence shown here is derived from an EMBL/GenBank/DDBJ whole genome shotgun (WGS) entry which is preliminary data.</text>
</comment>
<reference evidence="1 2" key="1">
    <citation type="submission" date="2022-08" db="EMBL/GenBank/DDBJ databases">
        <title>Reclassification of Massilia species as members of the genera Telluria, Duganella, Pseudoduganella, Mokoshia gen. nov. and Zemynaea gen. nov. using orthogonal and non-orthogonal genome-based approaches.</title>
        <authorList>
            <person name="Bowman J.P."/>
        </authorList>
    </citation>
    <scope>NUCLEOTIDE SEQUENCE [LARGE SCALE GENOMIC DNA]</scope>
    <source>
        <strain evidence="1 2">JCM 31605</strain>
    </source>
</reference>
<dbReference type="RefSeq" id="WP_258824017.1">
    <property type="nucleotide sequence ID" value="NZ_JANUHB010000005.1"/>
</dbReference>
<evidence type="ECO:0000313" key="1">
    <source>
        <dbReference type="EMBL" id="MCS0810193.1"/>
    </source>
</evidence>
<accession>A0ABT2DFU3</accession>
<proteinExistence type="predicted"/>
<dbReference type="EMBL" id="JANUHB010000005">
    <property type="protein sequence ID" value="MCS0810193.1"/>
    <property type="molecule type" value="Genomic_DNA"/>
</dbReference>
<evidence type="ECO:0000313" key="2">
    <source>
        <dbReference type="Proteomes" id="UP001206126"/>
    </source>
</evidence>
<evidence type="ECO:0008006" key="3">
    <source>
        <dbReference type="Google" id="ProtNLM"/>
    </source>
</evidence>
<sequence>MDPKKLFLDDRFRGVCAYCGGIGDSRDHVPSRILLDEPYPNNLPVAESCVQCNKGFSLSEEYLACFIECVIQGTTTSNDNFRPKVVETLKARPSIRQRIERSKRPDENNKMHWVPEAERVEEVVLKLARGHISYELGLQHIEEPEAIEITPIPCMSEEQLRLFFSLEDEVGSLYPEIGSRAFINFLSGKPTAYDQWQVVQQHRYQYAVGQSCGDWVKIVLSNYLACRVAWG</sequence>
<keyword evidence="2" id="KW-1185">Reference proteome</keyword>
<protein>
    <recommendedName>
        <fullName evidence="3">HNH endonuclease</fullName>
    </recommendedName>
</protein>
<dbReference type="Proteomes" id="UP001206126">
    <property type="component" value="Unassembled WGS sequence"/>
</dbReference>
<gene>
    <name evidence="1" type="ORF">NX774_19905</name>
</gene>
<name>A0ABT2DFU3_9BURK</name>